<sequence>MSRQNMEMPTNLAEKLTQALPPLAAGLLRRATTAAAEHGYRVYLVGGAVRDILLGRSGFDLDLSVEGDAIELAKALATSDEQVTVHHRFNTARLLLNGYHLDLARSRAETYARPGALPTVRPGPIRADLIRRDFSINAMAISLNADDCGELIDLHHGRDDLNAGLIRVLHPHSFIDDATRLWRAVRYEQRLGFTLEAETLKLFQRDRGMITAITPDRQRYELECALGEPEPEKALQRADSLGLLKLWHPVFQGDAWLAAAFQQARLLFGEPSPLLYLALLCWRLTPQQKEALAKTLRLTRKQYRVLAESTVIGEGLPLLNSIQAAPSRLTALLAGLDTTVLQAALATPLPDRARRNIQEFISVWAQVAPQLTGDELQAMGVPRGPEIGRLLEEIRDRRLDGRITSRTEEADFVVSRLAFLAQPGEDSINRL</sequence>
<dbReference type="EMBL" id="CP146612">
    <property type="protein sequence ID" value="WWX24642.1"/>
    <property type="molecule type" value="Genomic_DNA"/>
</dbReference>
<evidence type="ECO:0000256" key="1">
    <source>
        <dbReference type="ARBA" id="ARBA00001946"/>
    </source>
</evidence>
<evidence type="ECO:0000256" key="8">
    <source>
        <dbReference type="ARBA" id="ARBA00022741"/>
    </source>
</evidence>
<dbReference type="CDD" id="cd05398">
    <property type="entry name" value="NT_ClassII-CCAase"/>
    <property type="match status" value="1"/>
</dbReference>
<evidence type="ECO:0000256" key="7">
    <source>
        <dbReference type="ARBA" id="ARBA00022723"/>
    </source>
</evidence>
<protein>
    <submittedName>
        <fullName evidence="14">CCA tRNA nucleotidyltransferase</fullName>
    </submittedName>
</protein>
<evidence type="ECO:0000256" key="5">
    <source>
        <dbReference type="ARBA" id="ARBA00022694"/>
    </source>
</evidence>
<evidence type="ECO:0000313" key="14">
    <source>
        <dbReference type="EMBL" id="WWX24642.1"/>
    </source>
</evidence>
<keyword evidence="4 11" id="KW-0808">Transferase</keyword>
<keyword evidence="3" id="KW-0820">tRNA-binding</keyword>
<dbReference type="InterPro" id="IPR052390">
    <property type="entry name" value="tRNA_nt/polyA_polymerase"/>
</dbReference>
<evidence type="ECO:0000313" key="15">
    <source>
        <dbReference type="Proteomes" id="UP001375370"/>
    </source>
</evidence>
<keyword evidence="6" id="KW-0548">Nucleotidyltransferase</keyword>
<keyword evidence="10 11" id="KW-0694">RNA-binding</keyword>
<organism evidence="14 15">
    <name type="scientific">Candidatus Dehalogenimonas loeffleri</name>
    <dbReference type="NCBI Taxonomy" id="3127115"/>
    <lineage>
        <taxon>Bacteria</taxon>
        <taxon>Bacillati</taxon>
        <taxon>Chloroflexota</taxon>
        <taxon>Dehalococcoidia</taxon>
        <taxon>Dehalococcoidales</taxon>
        <taxon>Dehalococcoidaceae</taxon>
        <taxon>Dehalogenimonas</taxon>
    </lineage>
</organism>
<dbReference type="InterPro" id="IPR043519">
    <property type="entry name" value="NT_sf"/>
</dbReference>
<evidence type="ECO:0000256" key="10">
    <source>
        <dbReference type="ARBA" id="ARBA00022884"/>
    </source>
</evidence>
<dbReference type="InterPro" id="IPR002646">
    <property type="entry name" value="PolA_pol_head_dom"/>
</dbReference>
<evidence type="ECO:0000256" key="3">
    <source>
        <dbReference type="ARBA" id="ARBA00022555"/>
    </source>
</evidence>
<dbReference type="Pfam" id="PF01743">
    <property type="entry name" value="PolyA_pol"/>
    <property type="match status" value="1"/>
</dbReference>
<dbReference type="SUPFAM" id="SSF81301">
    <property type="entry name" value="Nucleotidyltransferase"/>
    <property type="match status" value="1"/>
</dbReference>
<dbReference type="PANTHER" id="PTHR47788:SF1">
    <property type="entry name" value="A-ADDING TRNA NUCLEOTIDYLTRANSFERASE"/>
    <property type="match status" value="1"/>
</dbReference>
<evidence type="ECO:0000256" key="6">
    <source>
        <dbReference type="ARBA" id="ARBA00022695"/>
    </source>
</evidence>
<dbReference type="Gene3D" id="3.30.460.10">
    <property type="entry name" value="Beta Polymerase, domain 2"/>
    <property type="match status" value="1"/>
</dbReference>
<evidence type="ECO:0000259" key="13">
    <source>
        <dbReference type="Pfam" id="PF12627"/>
    </source>
</evidence>
<comment type="cofactor">
    <cofactor evidence="1">
        <name>Mg(2+)</name>
        <dbReference type="ChEBI" id="CHEBI:18420"/>
    </cofactor>
</comment>
<evidence type="ECO:0000256" key="4">
    <source>
        <dbReference type="ARBA" id="ARBA00022679"/>
    </source>
</evidence>
<dbReference type="SUPFAM" id="SSF81891">
    <property type="entry name" value="Poly A polymerase C-terminal region-like"/>
    <property type="match status" value="1"/>
</dbReference>
<evidence type="ECO:0000256" key="9">
    <source>
        <dbReference type="ARBA" id="ARBA00022842"/>
    </source>
</evidence>
<dbReference type="Gene3D" id="1.10.3090.10">
    <property type="entry name" value="cca-adding enzyme, domain 2"/>
    <property type="match status" value="1"/>
</dbReference>
<evidence type="ECO:0000259" key="12">
    <source>
        <dbReference type="Pfam" id="PF01743"/>
    </source>
</evidence>
<feature type="domain" description="Poly A polymerase head" evidence="12">
    <location>
        <begin position="42"/>
        <end position="167"/>
    </location>
</feature>
<dbReference type="Pfam" id="PF12627">
    <property type="entry name" value="PolyA_pol_RNAbd"/>
    <property type="match status" value="1"/>
</dbReference>
<name>A0ABZ2J133_9CHLR</name>
<dbReference type="RefSeq" id="WP_338736755.1">
    <property type="nucleotide sequence ID" value="NZ_CP146612.1"/>
</dbReference>
<keyword evidence="8" id="KW-0547">Nucleotide-binding</keyword>
<keyword evidence="15" id="KW-1185">Reference proteome</keyword>
<dbReference type="PANTHER" id="PTHR47788">
    <property type="entry name" value="POLYA POLYMERASE"/>
    <property type="match status" value="1"/>
</dbReference>
<feature type="domain" description="tRNA nucleotidyltransferase/poly(A) polymerase RNA and SrmB- binding" evidence="13">
    <location>
        <begin position="192"/>
        <end position="251"/>
    </location>
</feature>
<dbReference type="Proteomes" id="UP001375370">
    <property type="component" value="Chromosome"/>
</dbReference>
<keyword evidence="7" id="KW-0479">Metal-binding</keyword>
<accession>A0ABZ2J133</accession>
<dbReference type="InterPro" id="IPR032828">
    <property type="entry name" value="PolyA_RNA-bd"/>
</dbReference>
<evidence type="ECO:0000256" key="2">
    <source>
        <dbReference type="ARBA" id="ARBA00007265"/>
    </source>
</evidence>
<proteinExistence type="inferred from homology"/>
<comment type="similarity">
    <text evidence="2 11">Belongs to the tRNA nucleotidyltransferase/poly(A) polymerase family.</text>
</comment>
<gene>
    <name evidence="14" type="ORF">V8247_05075</name>
</gene>
<keyword evidence="9" id="KW-0460">Magnesium</keyword>
<reference evidence="14 15" key="1">
    <citation type="submission" date="2024-03" db="EMBL/GenBank/DDBJ databases">
        <title>A Dehalogenimonas Isolated from Estuarine Sediments Dihaloeliminates Chlorinated Alkanes.</title>
        <authorList>
            <person name="Yang Y."/>
            <person name="Wang H."/>
        </authorList>
    </citation>
    <scope>NUCLEOTIDE SEQUENCE [LARGE SCALE GENOMIC DNA]</scope>
    <source>
        <strain evidence="14 15">W</strain>
    </source>
</reference>
<evidence type="ECO:0000256" key="11">
    <source>
        <dbReference type="RuleBase" id="RU003953"/>
    </source>
</evidence>
<keyword evidence="5" id="KW-0819">tRNA processing</keyword>